<accession>A0A243RJV5</accession>
<evidence type="ECO:0000256" key="4">
    <source>
        <dbReference type="ARBA" id="ARBA00022692"/>
    </source>
</evidence>
<feature type="transmembrane region" description="Helical" evidence="7">
    <location>
        <begin position="91"/>
        <end position="115"/>
    </location>
</feature>
<dbReference type="EMBL" id="NGFP01000087">
    <property type="protein sequence ID" value="OUC95168.1"/>
    <property type="molecule type" value="Genomic_DNA"/>
</dbReference>
<dbReference type="PANTHER" id="PTHR43744:SF12">
    <property type="entry name" value="ABC TRANSPORTER PERMEASE PROTEIN MG189-RELATED"/>
    <property type="match status" value="1"/>
</dbReference>
<reference evidence="9 10" key="1">
    <citation type="submission" date="2017-05" db="EMBL/GenBank/DDBJ databases">
        <title>Biotechnological potential of actinobacteria isolated from South African environments.</title>
        <authorList>
            <person name="Le Roes-Hill M."/>
            <person name="Prins A."/>
            <person name="Durrell K.A."/>
        </authorList>
    </citation>
    <scope>NUCLEOTIDE SEQUENCE [LARGE SCALE GENOMIC DNA]</scope>
    <source>
        <strain evidence="9">M26</strain>
    </source>
</reference>
<dbReference type="Proteomes" id="UP000194761">
    <property type="component" value="Unassembled WGS sequence"/>
</dbReference>
<feature type="transmembrane region" description="Helical" evidence="7">
    <location>
        <begin position="161"/>
        <end position="183"/>
    </location>
</feature>
<dbReference type="GO" id="GO:0005886">
    <property type="term" value="C:plasma membrane"/>
    <property type="evidence" value="ECO:0007669"/>
    <property type="project" value="UniProtKB-SubCell"/>
</dbReference>
<evidence type="ECO:0000256" key="2">
    <source>
        <dbReference type="ARBA" id="ARBA00022448"/>
    </source>
</evidence>
<keyword evidence="10" id="KW-1185">Reference proteome</keyword>
<evidence type="ECO:0000259" key="8">
    <source>
        <dbReference type="PROSITE" id="PS50928"/>
    </source>
</evidence>
<dbReference type="SUPFAM" id="SSF161098">
    <property type="entry name" value="MetI-like"/>
    <property type="match status" value="1"/>
</dbReference>
<dbReference type="CDD" id="cd06261">
    <property type="entry name" value="TM_PBP2"/>
    <property type="match status" value="1"/>
</dbReference>
<gene>
    <name evidence="9" type="ORF">CA984_19645</name>
</gene>
<dbReference type="InterPro" id="IPR035906">
    <property type="entry name" value="MetI-like_sf"/>
</dbReference>
<evidence type="ECO:0000256" key="7">
    <source>
        <dbReference type="RuleBase" id="RU363032"/>
    </source>
</evidence>
<keyword evidence="4 7" id="KW-0812">Transmembrane</keyword>
<keyword evidence="6 7" id="KW-0472">Membrane</keyword>
<dbReference type="PROSITE" id="PS50928">
    <property type="entry name" value="ABC_TM1"/>
    <property type="match status" value="1"/>
</dbReference>
<evidence type="ECO:0000256" key="3">
    <source>
        <dbReference type="ARBA" id="ARBA00022475"/>
    </source>
</evidence>
<feature type="transmembrane region" description="Helical" evidence="7">
    <location>
        <begin position="266"/>
        <end position="288"/>
    </location>
</feature>
<name>A0A243RJV5_9ACTN</name>
<sequence length="299" mass="32831">MLVREKARAAEPTAGPVAGRAAKVWMTRTRRTDLMAGAVLSVLAFAGLFPYLFMLAASVKDNEQFYESYWAPAWPIRLGNYAVAWEQVSPYLFTSFVVAGFAIVGTLALASAAAFVFARYRFPGRNLLFGLVAALLMVPAVTSLIPLFVLMRDLDILDTRLVLIIPHITGNTVFGIVIMRTYMAQIPEEIFEAARVDGAGGIRMFVSLMMPLARPVVGTVALVTVLGVWNDYFWPLLTVQTDEFRTIPAGLAFFANQNVQQWGPLFAGYTLASLPLLLMFTFLSKWFLAGIQGGIVSGK</sequence>
<feature type="transmembrane region" description="Helical" evidence="7">
    <location>
        <begin position="127"/>
        <end position="149"/>
    </location>
</feature>
<comment type="caution">
    <text evidence="9">The sequence shown here is derived from an EMBL/GenBank/DDBJ whole genome shotgun (WGS) entry which is preliminary data.</text>
</comment>
<keyword evidence="3" id="KW-1003">Cell membrane</keyword>
<dbReference type="AlphaFoldDB" id="A0A243RJV5"/>
<dbReference type="PANTHER" id="PTHR43744">
    <property type="entry name" value="ABC TRANSPORTER PERMEASE PROTEIN MG189-RELATED-RELATED"/>
    <property type="match status" value="1"/>
</dbReference>
<organism evidence="9 10">
    <name type="scientific">Streptosporangium minutum</name>
    <dbReference type="NCBI Taxonomy" id="569862"/>
    <lineage>
        <taxon>Bacteria</taxon>
        <taxon>Bacillati</taxon>
        <taxon>Actinomycetota</taxon>
        <taxon>Actinomycetes</taxon>
        <taxon>Streptosporangiales</taxon>
        <taxon>Streptosporangiaceae</taxon>
        <taxon>Streptosporangium</taxon>
    </lineage>
</organism>
<comment type="similarity">
    <text evidence="7">Belongs to the binding-protein-dependent transport system permease family.</text>
</comment>
<feature type="transmembrane region" description="Helical" evidence="7">
    <location>
        <begin position="204"/>
        <end position="229"/>
    </location>
</feature>
<dbReference type="InterPro" id="IPR000515">
    <property type="entry name" value="MetI-like"/>
</dbReference>
<evidence type="ECO:0000256" key="6">
    <source>
        <dbReference type="ARBA" id="ARBA00023136"/>
    </source>
</evidence>
<evidence type="ECO:0000313" key="10">
    <source>
        <dbReference type="Proteomes" id="UP000194761"/>
    </source>
</evidence>
<keyword evidence="5 7" id="KW-1133">Transmembrane helix</keyword>
<dbReference type="RefSeq" id="WP_086574484.1">
    <property type="nucleotide sequence ID" value="NZ_NGFP01000087.1"/>
</dbReference>
<dbReference type="Pfam" id="PF00528">
    <property type="entry name" value="BPD_transp_1"/>
    <property type="match status" value="1"/>
</dbReference>
<evidence type="ECO:0000256" key="1">
    <source>
        <dbReference type="ARBA" id="ARBA00004651"/>
    </source>
</evidence>
<dbReference type="GO" id="GO:0055085">
    <property type="term" value="P:transmembrane transport"/>
    <property type="evidence" value="ECO:0007669"/>
    <property type="project" value="InterPro"/>
</dbReference>
<keyword evidence="2 7" id="KW-0813">Transport</keyword>
<feature type="domain" description="ABC transmembrane type-1" evidence="8">
    <location>
        <begin position="92"/>
        <end position="283"/>
    </location>
</feature>
<protein>
    <submittedName>
        <fullName evidence="9">Sugar ABC transporter permease</fullName>
    </submittedName>
</protein>
<evidence type="ECO:0000256" key="5">
    <source>
        <dbReference type="ARBA" id="ARBA00022989"/>
    </source>
</evidence>
<feature type="transmembrane region" description="Helical" evidence="7">
    <location>
        <begin position="34"/>
        <end position="53"/>
    </location>
</feature>
<dbReference type="Gene3D" id="1.10.3720.10">
    <property type="entry name" value="MetI-like"/>
    <property type="match status" value="1"/>
</dbReference>
<proteinExistence type="inferred from homology"/>
<evidence type="ECO:0000313" key="9">
    <source>
        <dbReference type="EMBL" id="OUC95168.1"/>
    </source>
</evidence>
<comment type="subcellular location">
    <subcellularLocation>
        <location evidence="1 7">Cell membrane</location>
        <topology evidence="1 7">Multi-pass membrane protein</topology>
    </subcellularLocation>
</comment>